<accession>A0ABS5VW39</accession>
<evidence type="ECO:0008006" key="4">
    <source>
        <dbReference type="Google" id="ProtNLM"/>
    </source>
</evidence>
<evidence type="ECO:0000313" key="2">
    <source>
        <dbReference type="EMBL" id="MBT1705089.1"/>
    </source>
</evidence>
<gene>
    <name evidence="2" type="ORF">KK060_17480</name>
</gene>
<name>A0ABS5VW39_9BACT</name>
<protein>
    <recommendedName>
        <fullName evidence="4">Tetratricopeptide repeat protein</fullName>
    </recommendedName>
</protein>
<feature type="chain" id="PRO_5046744987" description="Tetratricopeptide repeat protein" evidence="1">
    <location>
        <begin position="21"/>
        <end position="300"/>
    </location>
</feature>
<reference evidence="2 3" key="1">
    <citation type="submission" date="2021-05" db="EMBL/GenBank/DDBJ databases">
        <title>A Polyphasic approach of four new species of the genus Ohtaekwangia: Ohtaekwangia histidinii sp. nov., Ohtaekwangia cretensis sp. nov., Ohtaekwangia indiensis sp. nov., Ohtaekwangia reichenbachii sp. nov. from diverse environment.</title>
        <authorList>
            <person name="Octaviana S."/>
        </authorList>
    </citation>
    <scope>NUCLEOTIDE SEQUENCE [LARGE SCALE GENOMIC DNA]</scope>
    <source>
        <strain evidence="2 3">PWU20</strain>
    </source>
</reference>
<evidence type="ECO:0000313" key="3">
    <source>
        <dbReference type="Proteomes" id="UP000772618"/>
    </source>
</evidence>
<keyword evidence="3" id="KW-1185">Reference proteome</keyword>
<dbReference type="EMBL" id="JAHESD010000046">
    <property type="protein sequence ID" value="MBT1705089.1"/>
    <property type="molecule type" value="Genomic_DNA"/>
</dbReference>
<sequence>MKKYVVLVTFFTLTIFTLCAQDYTFKVLVNKGKNEVKAGSAWQPLKTGSILKLKDEVKLADNAYLGLIHSSGKPLELKQAGNYKVSDLSAKVGSGTSVVNKYTEFILSSNTQKNNRLSATGAVHRGSNTTRVYLPKSEAATVYGDRVIVDWESIANAKSYVIIIKSLFGDELLKTESIVDELILDLSDSKFKKEVNILVEVFPKDKPEMRPEPAYMIKRLPAAEKQRITLLMKDIAILTTETSALNQLILAGFFEQNKLFIDAANAYHKAIELAPDVQQYKDDYNNFLIRNGMKDEKKDK</sequence>
<proteinExistence type="predicted"/>
<comment type="caution">
    <text evidence="2">The sequence shown here is derived from an EMBL/GenBank/DDBJ whole genome shotgun (WGS) entry which is preliminary data.</text>
</comment>
<organism evidence="2 3">
    <name type="scientific">Chryseosolibacter indicus</name>
    <dbReference type="NCBI Taxonomy" id="2782351"/>
    <lineage>
        <taxon>Bacteria</taxon>
        <taxon>Pseudomonadati</taxon>
        <taxon>Bacteroidota</taxon>
        <taxon>Cytophagia</taxon>
        <taxon>Cytophagales</taxon>
        <taxon>Chryseotaleaceae</taxon>
        <taxon>Chryseosolibacter</taxon>
    </lineage>
</organism>
<dbReference type="Proteomes" id="UP000772618">
    <property type="component" value="Unassembled WGS sequence"/>
</dbReference>
<evidence type="ECO:0000256" key="1">
    <source>
        <dbReference type="SAM" id="SignalP"/>
    </source>
</evidence>
<keyword evidence="1" id="KW-0732">Signal</keyword>
<feature type="signal peptide" evidence="1">
    <location>
        <begin position="1"/>
        <end position="20"/>
    </location>
</feature>
<dbReference type="RefSeq" id="WP_254155044.1">
    <property type="nucleotide sequence ID" value="NZ_JAHESD010000046.1"/>
</dbReference>